<dbReference type="SUPFAM" id="SSF51206">
    <property type="entry name" value="cAMP-binding domain-like"/>
    <property type="match status" value="1"/>
</dbReference>
<dbReference type="PROSITE" id="PS50042">
    <property type="entry name" value="CNMP_BINDING_3"/>
    <property type="match status" value="1"/>
</dbReference>
<dbReference type="PANTHER" id="PTHR24567:SF74">
    <property type="entry name" value="HTH-TYPE TRANSCRIPTIONAL REGULATOR ARCR"/>
    <property type="match status" value="1"/>
</dbReference>
<dbReference type="RefSeq" id="WP_130306338.1">
    <property type="nucleotide sequence ID" value="NZ_SHKN01000001.1"/>
</dbReference>
<name>A0A4Q7VJU8_9BACT</name>
<dbReference type="InterPro" id="IPR012318">
    <property type="entry name" value="HTH_CRP"/>
</dbReference>
<dbReference type="EMBL" id="SHKN01000001">
    <property type="protein sequence ID" value="RZT96463.1"/>
    <property type="molecule type" value="Genomic_DNA"/>
</dbReference>
<proteinExistence type="predicted"/>
<evidence type="ECO:0000259" key="5">
    <source>
        <dbReference type="PROSITE" id="PS51063"/>
    </source>
</evidence>
<evidence type="ECO:0000313" key="6">
    <source>
        <dbReference type="EMBL" id="RZT96463.1"/>
    </source>
</evidence>
<dbReference type="InterPro" id="IPR036390">
    <property type="entry name" value="WH_DNA-bd_sf"/>
</dbReference>
<dbReference type="OrthoDB" id="9798601at2"/>
<dbReference type="GO" id="GO:0003677">
    <property type="term" value="F:DNA binding"/>
    <property type="evidence" value="ECO:0007669"/>
    <property type="project" value="UniProtKB-KW"/>
</dbReference>
<reference evidence="6 7" key="1">
    <citation type="submission" date="2019-02" db="EMBL/GenBank/DDBJ databases">
        <title>Genomic Encyclopedia of Type Strains, Phase IV (KMG-IV): sequencing the most valuable type-strain genomes for metagenomic binning, comparative biology and taxonomic classification.</title>
        <authorList>
            <person name="Goeker M."/>
        </authorList>
    </citation>
    <scope>NUCLEOTIDE SEQUENCE [LARGE SCALE GENOMIC DNA]</scope>
    <source>
        <strain evidence="6 7">DSM 28825</strain>
    </source>
</reference>
<dbReference type="InterPro" id="IPR050397">
    <property type="entry name" value="Env_Response_Regulators"/>
</dbReference>
<feature type="domain" description="Cyclic nucleotide-binding" evidence="4">
    <location>
        <begin position="31"/>
        <end position="91"/>
    </location>
</feature>
<dbReference type="SUPFAM" id="SSF46785">
    <property type="entry name" value="Winged helix' DNA-binding domain"/>
    <property type="match status" value="1"/>
</dbReference>
<dbReference type="CDD" id="cd00038">
    <property type="entry name" value="CAP_ED"/>
    <property type="match status" value="1"/>
</dbReference>
<evidence type="ECO:0000259" key="4">
    <source>
        <dbReference type="PROSITE" id="PS50042"/>
    </source>
</evidence>
<comment type="caution">
    <text evidence="6">The sequence shown here is derived from an EMBL/GenBank/DDBJ whole genome shotgun (WGS) entry which is preliminary data.</text>
</comment>
<keyword evidence="1" id="KW-0805">Transcription regulation</keyword>
<keyword evidence="3" id="KW-0804">Transcription</keyword>
<gene>
    <name evidence="6" type="ORF">EV201_1101</name>
</gene>
<dbReference type="PROSITE" id="PS51063">
    <property type="entry name" value="HTH_CRP_2"/>
    <property type="match status" value="1"/>
</dbReference>
<dbReference type="Proteomes" id="UP000293562">
    <property type="component" value="Unassembled WGS sequence"/>
</dbReference>
<dbReference type="InterPro" id="IPR018490">
    <property type="entry name" value="cNMP-bd_dom_sf"/>
</dbReference>
<dbReference type="AlphaFoldDB" id="A0A4Q7VJU8"/>
<dbReference type="SMART" id="SM00100">
    <property type="entry name" value="cNMP"/>
    <property type="match status" value="1"/>
</dbReference>
<dbReference type="Gene3D" id="2.60.120.10">
    <property type="entry name" value="Jelly Rolls"/>
    <property type="match status" value="1"/>
</dbReference>
<dbReference type="InterPro" id="IPR014710">
    <property type="entry name" value="RmlC-like_jellyroll"/>
</dbReference>
<accession>A0A4Q7VJU8</accession>
<evidence type="ECO:0000256" key="2">
    <source>
        <dbReference type="ARBA" id="ARBA00023125"/>
    </source>
</evidence>
<feature type="domain" description="HTH crp-type" evidence="5">
    <location>
        <begin position="147"/>
        <end position="220"/>
    </location>
</feature>
<dbReference type="Pfam" id="PF00027">
    <property type="entry name" value="cNMP_binding"/>
    <property type="match status" value="1"/>
</dbReference>
<dbReference type="GO" id="GO:0005829">
    <property type="term" value="C:cytosol"/>
    <property type="evidence" value="ECO:0007669"/>
    <property type="project" value="TreeGrafter"/>
</dbReference>
<dbReference type="Pfam" id="PF13545">
    <property type="entry name" value="HTH_Crp_2"/>
    <property type="match status" value="1"/>
</dbReference>
<dbReference type="InterPro" id="IPR000595">
    <property type="entry name" value="cNMP-bd_dom"/>
</dbReference>
<dbReference type="SMART" id="SM00419">
    <property type="entry name" value="HTH_CRP"/>
    <property type="match status" value="1"/>
</dbReference>
<dbReference type="GO" id="GO:0003700">
    <property type="term" value="F:DNA-binding transcription factor activity"/>
    <property type="evidence" value="ECO:0007669"/>
    <property type="project" value="TreeGrafter"/>
</dbReference>
<evidence type="ECO:0000256" key="3">
    <source>
        <dbReference type="ARBA" id="ARBA00023163"/>
    </source>
</evidence>
<keyword evidence="7" id="KW-1185">Reference proteome</keyword>
<sequence length="225" mass="26603">MKDNIWCFEHVNLYHILCPHKLKEYEQDHFKTYKSGDFIYFPGDRSQKIFMISKGKVKIVSYNKDGDEVVKAILGKGEIFGEKAILGSDKRVDYALACTEPTQLCPMELPNMYKLMRENEKFGLSIYKLIGFRIKKMERRFESLLFQDVRTRLCEFIKELAEENGVKRGDVIRLTHFYTQKDFADLIGTKRETVTRLFNELKHEGVIDYSRKEIQILNFDKLSMR</sequence>
<dbReference type="PANTHER" id="PTHR24567">
    <property type="entry name" value="CRP FAMILY TRANSCRIPTIONAL REGULATORY PROTEIN"/>
    <property type="match status" value="1"/>
</dbReference>
<keyword evidence="2" id="KW-0238">DNA-binding</keyword>
<evidence type="ECO:0000256" key="1">
    <source>
        <dbReference type="ARBA" id="ARBA00023015"/>
    </source>
</evidence>
<organism evidence="6 7">
    <name type="scientific">Ancylomarina subtilis</name>
    <dbReference type="NCBI Taxonomy" id="1639035"/>
    <lineage>
        <taxon>Bacteria</taxon>
        <taxon>Pseudomonadati</taxon>
        <taxon>Bacteroidota</taxon>
        <taxon>Bacteroidia</taxon>
        <taxon>Marinilabiliales</taxon>
        <taxon>Marinifilaceae</taxon>
        <taxon>Ancylomarina</taxon>
    </lineage>
</organism>
<protein>
    <submittedName>
        <fullName evidence="6">CRP-like cAMP-binding protein</fullName>
    </submittedName>
</protein>
<evidence type="ECO:0000313" key="7">
    <source>
        <dbReference type="Proteomes" id="UP000293562"/>
    </source>
</evidence>